<keyword evidence="14" id="KW-1185">Reference proteome</keyword>
<keyword evidence="5 11" id="KW-0432">Leucine biosynthesis</keyword>
<comment type="similarity">
    <text evidence="2 11">Belongs to the alpha-IPM synthase/homocitrate synthase family. LeuA type 1 subfamily.</text>
</comment>
<keyword evidence="6 11" id="KW-0028">Amino-acid biosynthesis</keyword>
<sequence>MTDTVRIFDTTLRDGEQSPGVALSTQEKLAIAEQLARLGVDYLEAGFPQASPGDFEAVSRIAENIKGPTITALARCNRQDIEQAARALEKADKARIHVFIATSPIHMQAKLRMTPEQVLERIDQMVRVARMYVDDVEFSCEDATRSQVEFLVQAGRLAVDAGATTLNFPDTVGYTTPREYFQLITHLRKAIADPRITLSVHCHDDLGLAVANSLSGIEAGCRQVEVAINGIGERAGNASLEEVVMTLTARQDQYHVQHHIKTQEIYRASQLVSQLTGMPVQPNKAIVGKNAFRHESGIHQDGMLKDRSTYEILTPEAVGWGMTKLVLGKHSGRHALRQRLEELGLHATPSQIDQIQQRVKTLGELKSDINDQDLEAIWQEEVGQVRRSRNTELVHWQVSTGSHNRPVAYVSVRVGQEIREDSGSGDGPVHALFQAFARALSLDHVQLTSYHLAPISPGEAGLASVRVEIHGYDCETRGQAADSDVMKATAVALHEALAYLFERVQNVVA</sequence>
<dbReference type="UniPathway" id="UPA00048">
    <property type="reaction ID" value="UER00070"/>
</dbReference>
<evidence type="ECO:0000256" key="8">
    <source>
        <dbReference type="ARBA" id="ARBA00022723"/>
    </source>
</evidence>
<dbReference type="Proteomes" id="UP000192660">
    <property type="component" value="Unassembled WGS sequence"/>
</dbReference>
<proteinExistence type="inferred from homology"/>
<keyword evidence="11" id="KW-0963">Cytoplasm</keyword>
<keyword evidence="8 11" id="KW-0479">Metal-binding</keyword>
<dbReference type="InterPro" id="IPR036230">
    <property type="entry name" value="LeuA_allosteric_dom_sf"/>
</dbReference>
<feature type="binding site" evidence="11">
    <location>
        <position position="203"/>
    </location>
    <ligand>
        <name>Mn(2+)</name>
        <dbReference type="ChEBI" id="CHEBI:29035"/>
    </ligand>
</feature>
<evidence type="ECO:0000256" key="1">
    <source>
        <dbReference type="ARBA" id="ARBA00004689"/>
    </source>
</evidence>
<feature type="binding site" evidence="11">
    <location>
        <position position="201"/>
    </location>
    <ligand>
        <name>Mn(2+)</name>
        <dbReference type="ChEBI" id="CHEBI:29035"/>
    </ligand>
</feature>
<dbReference type="InterPro" id="IPR000891">
    <property type="entry name" value="PYR_CT"/>
</dbReference>
<dbReference type="InterPro" id="IPR005671">
    <property type="entry name" value="LeuA_bact_synth"/>
</dbReference>
<dbReference type="SMART" id="SM00917">
    <property type="entry name" value="LeuA_dimer"/>
    <property type="match status" value="1"/>
</dbReference>
<dbReference type="FunFam" id="1.10.238.260:FF:000001">
    <property type="entry name" value="2-isopropylmalate synthase"/>
    <property type="match status" value="1"/>
</dbReference>
<dbReference type="AlphaFoldDB" id="A0A1W1W645"/>
<dbReference type="Pfam" id="PF08502">
    <property type="entry name" value="LeuA_dimer"/>
    <property type="match status" value="1"/>
</dbReference>
<dbReference type="Pfam" id="PF22617">
    <property type="entry name" value="HCS_D2"/>
    <property type="match status" value="1"/>
</dbReference>
<evidence type="ECO:0000256" key="5">
    <source>
        <dbReference type="ARBA" id="ARBA00022430"/>
    </source>
</evidence>
<feature type="region of interest" description="Regulatory domain" evidence="11">
    <location>
        <begin position="392"/>
        <end position="509"/>
    </location>
</feature>
<comment type="catalytic activity">
    <reaction evidence="11">
        <text>3-methyl-2-oxobutanoate + acetyl-CoA + H2O = (2S)-2-isopropylmalate + CoA + H(+)</text>
        <dbReference type="Rhea" id="RHEA:21524"/>
        <dbReference type="ChEBI" id="CHEBI:1178"/>
        <dbReference type="ChEBI" id="CHEBI:11851"/>
        <dbReference type="ChEBI" id="CHEBI:15377"/>
        <dbReference type="ChEBI" id="CHEBI:15378"/>
        <dbReference type="ChEBI" id="CHEBI:57287"/>
        <dbReference type="ChEBI" id="CHEBI:57288"/>
        <dbReference type="EC" id="2.3.3.13"/>
    </reaction>
</comment>
<dbReference type="Pfam" id="PF00682">
    <property type="entry name" value="HMGL-like"/>
    <property type="match status" value="1"/>
</dbReference>
<dbReference type="PANTHER" id="PTHR10277">
    <property type="entry name" value="HOMOCITRATE SYNTHASE-RELATED"/>
    <property type="match status" value="1"/>
</dbReference>
<dbReference type="PANTHER" id="PTHR10277:SF9">
    <property type="entry name" value="2-ISOPROPYLMALATE SYNTHASE 1, CHLOROPLASTIC-RELATED"/>
    <property type="match status" value="1"/>
</dbReference>
<dbReference type="PROSITE" id="PS50991">
    <property type="entry name" value="PYR_CT"/>
    <property type="match status" value="1"/>
</dbReference>
<evidence type="ECO:0000256" key="6">
    <source>
        <dbReference type="ARBA" id="ARBA00022605"/>
    </source>
</evidence>
<feature type="binding site" evidence="11">
    <location>
        <position position="237"/>
    </location>
    <ligand>
        <name>Mn(2+)</name>
        <dbReference type="ChEBI" id="CHEBI:29035"/>
    </ligand>
</feature>
<dbReference type="EMBL" id="FWWY01000001">
    <property type="protein sequence ID" value="SMC01767.1"/>
    <property type="molecule type" value="Genomic_DNA"/>
</dbReference>
<dbReference type="Gene3D" id="3.30.160.270">
    <property type="match status" value="1"/>
</dbReference>
<dbReference type="FunFam" id="3.20.20.70:FF:000010">
    <property type="entry name" value="2-isopropylmalate synthase"/>
    <property type="match status" value="1"/>
</dbReference>
<dbReference type="InterPro" id="IPR054691">
    <property type="entry name" value="LeuA/HCS_post-cat"/>
</dbReference>
<dbReference type="STRING" id="28034.BFX07_08235"/>
<dbReference type="Gene3D" id="3.20.20.70">
    <property type="entry name" value="Aldolase class I"/>
    <property type="match status" value="1"/>
</dbReference>
<comment type="cofactor">
    <cofactor evidence="11">
        <name>Mn(2+)</name>
        <dbReference type="ChEBI" id="CHEBI:29035"/>
    </cofactor>
</comment>
<evidence type="ECO:0000313" key="13">
    <source>
        <dbReference type="EMBL" id="SMC01767.1"/>
    </source>
</evidence>
<dbReference type="GO" id="GO:0005737">
    <property type="term" value="C:cytoplasm"/>
    <property type="evidence" value="ECO:0007669"/>
    <property type="project" value="UniProtKB-UniRule"/>
</dbReference>
<keyword evidence="7 11" id="KW-0808">Transferase</keyword>
<dbReference type="PROSITE" id="PS00816">
    <property type="entry name" value="AIPM_HOMOCIT_SYNTH_2"/>
    <property type="match status" value="1"/>
</dbReference>
<name>A0A1W1W645_SULTA</name>
<dbReference type="PROSITE" id="PS00815">
    <property type="entry name" value="AIPM_HOMOCIT_SYNTH_1"/>
    <property type="match status" value="1"/>
</dbReference>
<dbReference type="GO" id="GO:0003852">
    <property type="term" value="F:2-isopropylmalate synthase activity"/>
    <property type="evidence" value="ECO:0007669"/>
    <property type="project" value="UniProtKB-UniRule"/>
</dbReference>
<dbReference type="InterPro" id="IPR013709">
    <property type="entry name" value="2-isopropylmalate_synth_dimer"/>
</dbReference>
<evidence type="ECO:0000256" key="3">
    <source>
        <dbReference type="ARBA" id="ARBA00012973"/>
    </source>
</evidence>
<dbReference type="NCBIfam" id="NF002086">
    <property type="entry name" value="PRK00915.1-3"/>
    <property type="match status" value="1"/>
</dbReference>
<evidence type="ECO:0000256" key="10">
    <source>
        <dbReference type="ARBA" id="ARBA00023304"/>
    </source>
</evidence>
<dbReference type="GO" id="GO:0009098">
    <property type="term" value="P:L-leucine biosynthetic process"/>
    <property type="evidence" value="ECO:0007669"/>
    <property type="project" value="UniProtKB-UniRule"/>
</dbReference>
<feature type="domain" description="Pyruvate carboxyltransferase" evidence="12">
    <location>
        <begin position="5"/>
        <end position="266"/>
    </location>
</feature>
<gene>
    <name evidence="11" type="primary">leuA</name>
    <name evidence="13" type="ORF">SAMN00768000_0083</name>
</gene>
<dbReference type="OrthoDB" id="9804858at2"/>
<accession>A0A1W1W645</accession>
<dbReference type="GO" id="GO:0003985">
    <property type="term" value="F:acetyl-CoA C-acetyltransferase activity"/>
    <property type="evidence" value="ECO:0007669"/>
    <property type="project" value="UniProtKB-UniRule"/>
</dbReference>
<dbReference type="HAMAP" id="MF_01025">
    <property type="entry name" value="LeuA_type1"/>
    <property type="match status" value="1"/>
</dbReference>
<feature type="binding site" evidence="11">
    <location>
        <position position="14"/>
    </location>
    <ligand>
        <name>Mn(2+)</name>
        <dbReference type="ChEBI" id="CHEBI:29035"/>
    </ligand>
</feature>
<evidence type="ECO:0000256" key="9">
    <source>
        <dbReference type="ARBA" id="ARBA00023211"/>
    </source>
</evidence>
<dbReference type="GO" id="GO:0030145">
    <property type="term" value="F:manganese ion binding"/>
    <property type="evidence" value="ECO:0007669"/>
    <property type="project" value="UniProtKB-UniRule"/>
</dbReference>
<reference evidence="14" key="1">
    <citation type="submission" date="2017-04" db="EMBL/GenBank/DDBJ databases">
        <authorList>
            <person name="Varghese N."/>
            <person name="Submissions S."/>
        </authorList>
    </citation>
    <scope>NUCLEOTIDE SEQUENCE [LARGE SCALE GENOMIC DNA]</scope>
    <source>
        <strain evidence="14">DSM 9293</strain>
    </source>
</reference>
<dbReference type="SUPFAM" id="SSF110921">
    <property type="entry name" value="2-isopropylmalate synthase LeuA, allosteric (dimerisation) domain"/>
    <property type="match status" value="1"/>
</dbReference>
<keyword evidence="10 11" id="KW-0100">Branched-chain amino acid biosynthesis</keyword>
<organism evidence="13 14">
    <name type="scientific">Sulfobacillus thermosulfidooxidans (strain DSM 9293 / VKM B-1269 / AT-1)</name>
    <dbReference type="NCBI Taxonomy" id="929705"/>
    <lineage>
        <taxon>Bacteria</taxon>
        <taxon>Bacillati</taxon>
        <taxon>Bacillota</taxon>
        <taxon>Clostridia</taxon>
        <taxon>Eubacteriales</taxon>
        <taxon>Clostridiales Family XVII. Incertae Sedis</taxon>
        <taxon>Sulfobacillus</taxon>
    </lineage>
</organism>
<protein>
    <recommendedName>
        <fullName evidence="4 11">2-isopropylmalate synthase</fullName>
        <ecNumber evidence="3 11">2.3.3.13</ecNumber>
    </recommendedName>
    <alternativeName>
        <fullName evidence="11">Alpha-IPM synthase</fullName>
    </alternativeName>
    <alternativeName>
        <fullName evidence="11">Alpha-isopropylmalate synthase</fullName>
    </alternativeName>
</protein>
<dbReference type="EC" id="2.3.3.13" evidence="3 11"/>
<dbReference type="CDD" id="cd07940">
    <property type="entry name" value="DRE_TIM_IPMS"/>
    <property type="match status" value="1"/>
</dbReference>
<evidence type="ECO:0000313" key="14">
    <source>
        <dbReference type="Proteomes" id="UP000192660"/>
    </source>
</evidence>
<evidence type="ECO:0000256" key="7">
    <source>
        <dbReference type="ARBA" id="ARBA00022679"/>
    </source>
</evidence>
<comment type="pathway">
    <text evidence="1 11">Amino-acid biosynthesis; L-leucine biosynthesis; L-leucine from 3-methyl-2-oxobutanoate: step 1/4.</text>
</comment>
<dbReference type="InterPro" id="IPR002034">
    <property type="entry name" value="AIPM/Hcit_synth_CS"/>
</dbReference>
<evidence type="ECO:0000256" key="4">
    <source>
        <dbReference type="ARBA" id="ARBA00018198"/>
    </source>
</evidence>
<dbReference type="Gene3D" id="1.10.238.260">
    <property type="match status" value="1"/>
</dbReference>
<dbReference type="InterPro" id="IPR050073">
    <property type="entry name" value="2-IPM_HCS-like"/>
</dbReference>
<evidence type="ECO:0000256" key="11">
    <source>
        <dbReference type="HAMAP-Rule" id="MF_01025"/>
    </source>
</evidence>
<dbReference type="InterPro" id="IPR013785">
    <property type="entry name" value="Aldolase_TIM"/>
</dbReference>
<evidence type="ECO:0000256" key="2">
    <source>
        <dbReference type="ARBA" id="ARBA00009396"/>
    </source>
</evidence>
<comment type="function">
    <text evidence="11">Catalyzes the condensation of the acetyl group of acetyl-CoA with 3-methyl-2-oxobutanoate (2-ketoisovalerate) to form 3-carboxy-3-hydroxy-4-methylpentanoate (2-isopropylmalate).</text>
</comment>
<dbReference type="SUPFAM" id="SSF51569">
    <property type="entry name" value="Aldolase"/>
    <property type="match status" value="1"/>
</dbReference>
<comment type="subunit">
    <text evidence="11">Homodimer.</text>
</comment>
<dbReference type="NCBIfam" id="TIGR00973">
    <property type="entry name" value="leuA_bact"/>
    <property type="match status" value="1"/>
</dbReference>
<evidence type="ECO:0000259" key="12">
    <source>
        <dbReference type="PROSITE" id="PS50991"/>
    </source>
</evidence>
<keyword evidence="9 11" id="KW-0464">Manganese</keyword>
<dbReference type="RefSeq" id="WP_028962411.1">
    <property type="nucleotide sequence ID" value="NZ_FWWY01000001.1"/>
</dbReference>